<keyword evidence="6 12" id="KW-0812">Transmembrane</keyword>
<evidence type="ECO:0000313" key="15">
    <source>
        <dbReference type="Proteomes" id="UP001500074"/>
    </source>
</evidence>
<dbReference type="InterPro" id="IPR002585">
    <property type="entry name" value="Cyt-d_ubiquinol_oxidase_su_1"/>
</dbReference>
<comment type="similarity">
    <text evidence="2 12">Belongs to the cytochrome ubiquinol oxidase subunit 1 family.</text>
</comment>
<accession>A0ABP9RBI6</accession>
<comment type="caution">
    <text evidence="14">The sequence shown here is derived from an EMBL/GenBank/DDBJ whole genome shotgun (WGS) entry which is preliminary data.</text>
</comment>
<keyword evidence="15" id="KW-1185">Reference proteome</keyword>
<dbReference type="PIRSF" id="PIRSF006446">
    <property type="entry name" value="Cyt_quinol_oxidase_1"/>
    <property type="match status" value="1"/>
</dbReference>
<evidence type="ECO:0000256" key="6">
    <source>
        <dbReference type="ARBA" id="ARBA00022692"/>
    </source>
</evidence>
<sequence length="470" mass="53105">MLGLDSLDLARLQFATTVMYHIIFLALSIGLATYLAFVQAMWMKTGNPIYLGIFNYWKPHFAANYAAGVISGVIMAFEFGTNWSGFSSRAGGINGVLLTYEVVTAFFLEAGFFGIMMFGEGRVSPRVHFFATAMVALGAYISTFWILASNSWMQTPAGYAIENGQFVPENWWNVIFNPSMPYRFVHMSLAALIATAFVVAGIAAWHVHRNSRDAMARKMLSMALWMLTFTVPLQIVAGDQQGINTRDHQPVKVAAMEAYWENKPERGGMPMVVLAWPDSEAETNRLSLEIPRLSSLYLTRSLTGKIEGLTQWPRDERPNVPLVFFAFRLMVYLGFAMLGLVALSLWLRKRRTLYESRWFLKLIILATPIGVIAIEAGWVTTEAGRQPWIIYGLLRTAEGVSSFSPTTLWTSLVGLWSIYTLIFTTGAWLFFKLVSRPPMEKMPEEAADREGEQTQQPRRPFSRRDESERR</sequence>
<evidence type="ECO:0000256" key="12">
    <source>
        <dbReference type="PIRNR" id="PIRNR006446"/>
    </source>
</evidence>
<evidence type="ECO:0000256" key="2">
    <source>
        <dbReference type="ARBA" id="ARBA00009819"/>
    </source>
</evidence>
<evidence type="ECO:0000256" key="1">
    <source>
        <dbReference type="ARBA" id="ARBA00004651"/>
    </source>
</evidence>
<evidence type="ECO:0000256" key="8">
    <source>
        <dbReference type="ARBA" id="ARBA00022982"/>
    </source>
</evidence>
<feature type="compositionally biased region" description="Basic and acidic residues" evidence="13">
    <location>
        <begin position="442"/>
        <end position="452"/>
    </location>
</feature>
<keyword evidence="7 12" id="KW-0479">Metal-binding</keyword>
<feature type="transmembrane region" description="Helical" evidence="12">
    <location>
        <begin position="322"/>
        <end position="346"/>
    </location>
</feature>
<feature type="transmembrane region" description="Helical" evidence="12">
    <location>
        <begin position="358"/>
        <end position="379"/>
    </location>
</feature>
<evidence type="ECO:0000256" key="10">
    <source>
        <dbReference type="ARBA" id="ARBA00023004"/>
    </source>
</evidence>
<evidence type="ECO:0000256" key="7">
    <source>
        <dbReference type="ARBA" id="ARBA00022723"/>
    </source>
</evidence>
<name>A0ABP9RBI6_9GAMM</name>
<feature type="transmembrane region" description="Helical" evidence="12">
    <location>
        <begin position="92"/>
        <end position="115"/>
    </location>
</feature>
<feature type="transmembrane region" description="Helical" evidence="12">
    <location>
        <begin position="219"/>
        <end position="237"/>
    </location>
</feature>
<evidence type="ECO:0000313" key="14">
    <source>
        <dbReference type="EMBL" id="GAA5174615.1"/>
    </source>
</evidence>
<dbReference type="PANTHER" id="PTHR30365">
    <property type="entry name" value="CYTOCHROME D UBIQUINOL OXIDASE"/>
    <property type="match status" value="1"/>
</dbReference>
<feature type="transmembrane region" description="Helical" evidence="12">
    <location>
        <begin position="20"/>
        <end position="42"/>
    </location>
</feature>
<feature type="transmembrane region" description="Helical" evidence="12">
    <location>
        <begin position="127"/>
        <end position="148"/>
    </location>
</feature>
<evidence type="ECO:0000256" key="3">
    <source>
        <dbReference type="ARBA" id="ARBA00022448"/>
    </source>
</evidence>
<keyword evidence="4 12" id="KW-1003">Cell membrane</keyword>
<organism evidence="14 15">
    <name type="scientific">Modicisalibacter zincidurans</name>
    <dbReference type="NCBI Taxonomy" id="1178777"/>
    <lineage>
        <taxon>Bacteria</taxon>
        <taxon>Pseudomonadati</taxon>
        <taxon>Pseudomonadota</taxon>
        <taxon>Gammaproteobacteria</taxon>
        <taxon>Oceanospirillales</taxon>
        <taxon>Halomonadaceae</taxon>
        <taxon>Modicisalibacter</taxon>
    </lineage>
</organism>
<evidence type="ECO:0000256" key="5">
    <source>
        <dbReference type="ARBA" id="ARBA00022617"/>
    </source>
</evidence>
<keyword evidence="8 12" id="KW-0249">Electron transport</keyword>
<protein>
    <submittedName>
        <fullName evidence="14">Cytochrome ubiquinol oxidase subunit I</fullName>
    </submittedName>
</protein>
<dbReference type="PANTHER" id="PTHR30365:SF14">
    <property type="entry name" value="CYTOCHROME BD MENAQUINOL OXIDASE SUBUNIT I-RELATED"/>
    <property type="match status" value="1"/>
</dbReference>
<feature type="transmembrane region" description="Helical" evidence="12">
    <location>
        <begin position="408"/>
        <end position="431"/>
    </location>
</feature>
<feature type="region of interest" description="Disordered" evidence="13">
    <location>
        <begin position="442"/>
        <end position="470"/>
    </location>
</feature>
<keyword evidence="10 12" id="KW-0408">Iron</keyword>
<feature type="transmembrane region" description="Helical" evidence="12">
    <location>
        <begin position="62"/>
        <end position="80"/>
    </location>
</feature>
<proteinExistence type="inferred from homology"/>
<evidence type="ECO:0000256" key="9">
    <source>
        <dbReference type="ARBA" id="ARBA00022989"/>
    </source>
</evidence>
<keyword evidence="11 12" id="KW-0472">Membrane</keyword>
<evidence type="ECO:0000256" key="11">
    <source>
        <dbReference type="ARBA" id="ARBA00023136"/>
    </source>
</evidence>
<keyword evidence="5 12" id="KW-0349">Heme</keyword>
<dbReference type="Proteomes" id="UP001500074">
    <property type="component" value="Unassembled WGS sequence"/>
</dbReference>
<gene>
    <name evidence="14" type="ORF">GCM10023342_16000</name>
</gene>
<dbReference type="EMBL" id="BAABKI010000018">
    <property type="protein sequence ID" value="GAA5174615.1"/>
    <property type="molecule type" value="Genomic_DNA"/>
</dbReference>
<dbReference type="RefSeq" id="WP_031383369.1">
    <property type="nucleotide sequence ID" value="NZ_BAABKI010000018.1"/>
</dbReference>
<keyword evidence="3 12" id="KW-0813">Transport</keyword>
<evidence type="ECO:0000256" key="4">
    <source>
        <dbReference type="ARBA" id="ARBA00022475"/>
    </source>
</evidence>
<evidence type="ECO:0000256" key="13">
    <source>
        <dbReference type="SAM" id="MobiDB-lite"/>
    </source>
</evidence>
<comment type="subcellular location">
    <subcellularLocation>
        <location evidence="12">Cell inner membrane</location>
    </subcellularLocation>
    <subcellularLocation>
        <location evidence="1">Cell membrane</location>
        <topology evidence="1">Multi-pass membrane protein</topology>
    </subcellularLocation>
</comment>
<keyword evidence="9 12" id="KW-1133">Transmembrane helix</keyword>
<dbReference type="Pfam" id="PF01654">
    <property type="entry name" value="Cyt_bd_oxida_I"/>
    <property type="match status" value="1"/>
</dbReference>
<reference evidence="15" key="1">
    <citation type="journal article" date="2019" name="Int. J. Syst. Evol. Microbiol.">
        <title>The Global Catalogue of Microorganisms (GCM) 10K type strain sequencing project: providing services to taxonomists for standard genome sequencing and annotation.</title>
        <authorList>
            <consortium name="The Broad Institute Genomics Platform"/>
            <consortium name="The Broad Institute Genome Sequencing Center for Infectious Disease"/>
            <person name="Wu L."/>
            <person name="Ma J."/>
        </authorList>
    </citation>
    <scope>NUCLEOTIDE SEQUENCE [LARGE SCALE GENOMIC DNA]</scope>
    <source>
        <strain evidence="15">JCM 18472</strain>
    </source>
</reference>
<feature type="transmembrane region" description="Helical" evidence="12">
    <location>
        <begin position="184"/>
        <end position="207"/>
    </location>
</feature>